<keyword evidence="3" id="KW-0804">Transcription</keyword>
<dbReference type="InterPro" id="IPR016032">
    <property type="entry name" value="Sig_transdc_resp-reg_C-effctor"/>
</dbReference>
<gene>
    <name evidence="5" type="ORF">HLH28_05890</name>
</gene>
<dbReference type="Pfam" id="PF00196">
    <property type="entry name" value="GerE"/>
    <property type="match status" value="1"/>
</dbReference>
<comment type="caution">
    <text evidence="5">The sequence shown here is derived from an EMBL/GenBank/DDBJ whole genome shotgun (WGS) entry which is preliminary data.</text>
</comment>
<dbReference type="AlphaFoldDB" id="A0A7W4PNQ8"/>
<dbReference type="EMBL" id="JABEQM010000003">
    <property type="protein sequence ID" value="MBB2201116.1"/>
    <property type="molecule type" value="Genomic_DNA"/>
</dbReference>
<dbReference type="SUPFAM" id="SSF46894">
    <property type="entry name" value="C-terminal effector domain of the bipartite response regulators"/>
    <property type="match status" value="1"/>
</dbReference>
<dbReference type="PANTHER" id="PTHR44688">
    <property type="entry name" value="DNA-BINDING TRANSCRIPTIONAL ACTIVATOR DEVR_DOSR"/>
    <property type="match status" value="1"/>
</dbReference>
<dbReference type="SMART" id="SM00421">
    <property type="entry name" value="HTH_LUXR"/>
    <property type="match status" value="1"/>
</dbReference>
<evidence type="ECO:0000313" key="6">
    <source>
        <dbReference type="Proteomes" id="UP000578030"/>
    </source>
</evidence>
<evidence type="ECO:0000256" key="2">
    <source>
        <dbReference type="ARBA" id="ARBA00023125"/>
    </source>
</evidence>
<organism evidence="5 6">
    <name type="scientific">Gluconacetobacter tumulisoli</name>
    <dbReference type="NCBI Taxonomy" id="1286189"/>
    <lineage>
        <taxon>Bacteria</taxon>
        <taxon>Pseudomonadati</taxon>
        <taxon>Pseudomonadota</taxon>
        <taxon>Alphaproteobacteria</taxon>
        <taxon>Acetobacterales</taxon>
        <taxon>Acetobacteraceae</taxon>
        <taxon>Gluconacetobacter</taxon>
    </lineage>
</organism>
<feature type="domain" description="HTH luxR-type" evidence="4">
    <location>
        <begin position="266"/>
        <end position="331"/>
    </location>
</feature>
<name>A0A7W4PNQ8_9PROT</name>
<keyword evidence="6" id="KW-1185">Reference proteome</keyword>
<keyword evidence="1" id="KW-0805">Transcription regulation</keyword>
<protein>
    <submittedName>
        <fullName evidence="5">Helix-turn-helix transcriptional regulator</fullName>
    </submittedName>
</protein>
<dbReference type="Gene3D" id="1.10.10.10">
    <property type="entry name" value="Winged helix-like DNA-binding domain superfamily/Winged helix DNA-binding domain"/>
    <property type="match status" value="1"/>
</dbReference>
<dbReference type="InterPro" id="IPR000792">
    <property type="entry name" value="Tscrpt_reg_LuxR_C"/>
</dbReference>
<keyword evidence="2" id="KW-0238">DNA-binding</keyword>
<reference evidence="5 6" key="1">
    <citation type="submission" date="2020-04" db="EMBL/GenBank/DDBJ databases">
        <title>Description of novel Gluconacetobacter.</title>
        <authorList>
            <person name="Sombolestani A."/>
        </authorList>
    </citation>
    <scope>NUCLEOTIDE SEQUENCE [LARGE SCALE GENOMIC DNA]</scope>
    <source>
        <strain evidence="5 6">LMG 27802</strain>
    </source>
</reference>
<dbReference type="PROSITE" id="PS50043">
    <property type="entry name" value="HTH_LUXR_2"/>
    <property type="match status" value="1"/>
</dbReference>
<dbReference type="CDD" id="cd06170">
    <property type="entry name" value="LuxR_C_like"/>
    <property type="match status" value="1"/>
</dbReference>
<proteinExistence type="predicted"/>
<accession>A0A7W4PNQ8</accession>
<dbReference type="PRINTS" id="PR00038">
    <property type="entry name" value="HTHLUXR"/>
</dbReference>
<dbReference type="Proteomes" id="UP000578030">
    <property type="component" value="Unassembled WGS sequence"/>
</dbReference>
<evidence type="ECO:0000256" key="3">
    <source>
        <dbReference type="ARBA" id="ARBA00023163"/>
    </source>
</evidence>
<sequence length="335" mass="36646">MREGAGGQRPGVGIMVADGAFPPVDSPFHPGWLRQVGMVAASIGVGDFHERLLSLVETLIPHQSSWIISYSSAARPDVLYTAGVPAAVRADYTDAYRDFDPFWRQWQRRPHSGVVTLQTLDASVKSDIYTTLFQTDAGFADELAVVLPALSGASVTLFLQRSGESFAPAEIEVARRVFPVLEGLHRAHVGRLFVSLRQAAGHAGYEADRLVRPARDTAQPMSCRISDPSGRGARVEPFDADFSIERSGRLYVLERAGAQDASPAPTSELMRHLTPREREILSLILQGLCTGEIAQALRVGKGTVKNHRMRLYRKAQVSSERALVALFRPVLHPDG</sequence>
<evidence type="ECO:0000313" key="5">
    <source>
        <dbReference type="EMBL" id="MBB2201116.1"/>
    </source>
</evidence>
<dbReference type="InterPro" id="IPR036388">
    <property type="entry name" value="WH-like_DNA-bd_sf"/>
</dbReference>
<dbReference type="PROSITE" id="PS00622">
    <property type="entry name" value="HTH_LUXR_1"/>
    <property type="match status" value="1"/>
</dbReference>
<dbReference type="GO" id="GO:0006355">
    <property type="term" value="P:regulation of DNA-templated transcription"/>
    <property type="evidence" value="ECO:0007669"/>
    <property type="project" value="InterPro"/>
</dbReference>
<dbReference type="PANTHER" id="PTHR44688:SF16">
    <property type="entry name" value="DNA-BINDING TRANSCRIPTIONAL ACTIVATOR DEVR_DOSR"/>
    <property type="match status" value="1"/>
</dbReference>
<evidence type="ECO:0000256" key="1">
    <source>
        <dbReference type="ARBA" id="ARBA00023015"/>
    </source>
</evidence>
<dbReference type="GO" id="GO:0003677">
    <property type="term" value="F:DNA binding"/>
    <property type="evidence" value="ECO:0007669"/>
    <property type="project" value="UniProtKB-KW"/>
</dbReference>
<evidence type="ECO:0000259" key="4">
    <source>
        <dbReference type="PROSITE" id="PS50043"/>
    </source>
</evidence>
<dbReference type="RefSeq" id="WP_182955875.1">
    <property type="nucleotide sequence ID" value="NZ_JABEQM010000003.1"/>
</dbReference>